<protein>
    <recommendedName>
        <fullName evidence="2">MADF domain-containing protein</fullName>
    </recommendedName>
</protein>
<comment type="caution">
    <text evidence="3">The sequence shown here is derived from an EMBL/GenBank/DDBJ whole genome shotgun (WGS) entry which is preliminary data.</text>
</comment>
<feature type="compositionally biased region" description="Low complexity" evidence="1">
    <location>
        <begin position="119"/>
        <end position="140"/>
    </location>
</feature>
<feature type="compositionally biased region" description="Polar residues" evidence="1">
    <location>
        <begin position="271"/>
        <end position="282"/>
    </location>
</feature>
<dbReference type="OrthoDB" id="7408914at2759"/>
<feature type="domain" description="MADF" evidence="2">
    <location>
        <begin position="8"/>
        <end position="101"/>
    </location>
</feature>
<feature type="region of interest" description="Disordered" evidence="1">
    <location>
        <begin position="113"/>
        <end position="158"/>
    </location>
</feature>
<dbReference type="Pfam" id="PF10545">
    <property type="entry name" value="MADF_DNA_bdg"/>
    <property type="match status" value="1"/>
</dbReference>
<evidence type="ECO:0000259" key="2">
    <source>
        <dbReference type="PROSITE" id="PS51029"/>
    </source>
</evidence>
<dbReference type="Proteomes" id="UP001152888">
    <property type="component" value="Unassembled WGS sequence"/>
</dbReference>
<reference evidence="3" key="1">
    <citation type="submission" date="2022-03" db="EMBL/GenBank/DDBJ databases">
        <authorList>
            <person name="Sayadi A."/>
        </authorList>
    </citation>
    <scope>NUCLEOTIDE SEQUENCE</scope>
</reference>
<feature type="compositionally biased region" description="Low complexity" evidence="1">
    <location>
        <begin position="236"/>
        <end position="262"/>
    </location>
</feature>
<dbReference type="AlphaFoldDB" id="A0A9P0P2D6"/>
<dbReference type="PANTHER" id="PTHR21505">
    <property type="entry name" value="MADF DOMAIN-CONTAINING PROTEIN-RELATED"/>
    <property type="match status" value="1"/>
</dbReference>
<evidence type="ECO:0000313" key="4">
    <source>
        <dbReference type="Proteomes" id="UP001152888"/>
    </source>
</evidence>
<dbReference type="PANTHER" id="PTHR21505:SF8">
    <property type="entry name" value="DPT-YFP REPRESSOR BY OVEREXPRESSION, ISOFORM D-RELATED"/>
    <property type="match status" value="1"/>
</dbReference>
<feature type="region of interest" description="Disordered" evidence="1">
    <location>
        <begin position="236"/>
        <end position="288"/>
    </location>
</feature>
<dbReference type="InterPro" id="IPR006578">
    <property type="entry name" value="MADF-dom"/>
</dbReference>
<sequence length="300" mass="34021">MDQQSSLRLIELYQTYRLFWDPKDKAHHNKMKREDAWKEMSAKMQQPVNILKSKMKTLMGSYRSERSRENKSRLSGSGIEDVYNSKWFAYKYFDFLSDKDNPRETMDTEVVESSEEQLEVQVSTETTSVSPAATTSVATEQQESQNTTFRAPGSRRMQTTATKRKAAEQDVDSQMINESLKIIQSSANSSNDPYFTYALNLANELRKYDPTTLAHVKRPFANILFDADMGVYSTPSPYSSGTTFRTPTPYTSSTESSSTSYDSSRDLPPLISNTRTFPTSSDTSEHNVPATTIESILLNI</sequence>
<organism evidence="3 4">
    <name type="scientific">Acanthoscelides obtectus</name>
    <name type="common">Bean weevil</name>
    <name type="synonym">Bruchus obtectus</name>
    <dbReference type="NCBI Taxonomy" id="200917"/>
    <lineage>
        <taxon>Eukaryota</taxon>
        <taxon>Metazoa</taxon>
        <taxon>Ecdysozoa</taxon>
        <taxon>Arthropoda</taxon>
        <taxon>Hexapoda</taxon>
        <taxon>Insecta</taxon>
        <taxon>Pterygota</taxon>
        <taxon>Neoptera</taxon>
        <taxon>Endopterygota</taxon>
        <taxon>Coleoptera</taxon>
        <taxon>Polyphaga</taxon>
        <taxon>Cucujiformia</taxon>
        <taxon>Chrysomeloidea</taxon>
        <taxon>Chrysomelidae</taxon>
        <taxon>Bruchinae</taxon>
        <taxon>Bruchini</taxon>
        <taxon>Acanthoscelides</taxon>
    </lineage>
</organism>
<dbReference type="SMART" id="SM00595">
    <property type="entry name" value="MADF"/>
    <property type="match status" value="1"/>
</dbReference>
<name>A0A9P0P2D6_ACAOB</name>
<evidence type="ECO:0000313" key="3">
    <source>
        <dbReference type="EMBL" id="CAH1964096.1"/>
    </source>
</evidence>
<dbReference type="EMBL" id="CAKOFQ010006713">
    <property type="protein sequence ID" value="CAH1964096.1"/>
    <property type="molecule type" value="Genomic_DNA"/>
</dbReference>
<gene>
    <name evidence="3" type="ORF">ACAOBT_LOCUS5583</name>
</gene>
<keyword evidence="4" id="KW-1185">Reference proteome</keyword>
<evidence type="ECO:0000256" key="1">
    <source>
        <dbReference type="SAM" id="MobiDB-lite"/>
    </source>
</evidence>
<dbReference type="PROSITE" id="PS51029">
    <property type="entry name" value="MADF"/>
    <property type="match status" value="1"/>
</dbReference>
<accession>A0A9P0P2D6</accession>
<proteinExistence type="predicted"/>